<evidence type="ECO:0000256" key="5">
    <source>
        <dbReference type="ARBA" id="ARBA00022692"/>
    </source>
</evidence>
<gene>
    <name evidence="16" type="primary">TTYH3</name>
</gene>
<dbReference type="PANTHER" id="PTHR12424">
    <property type="entry name" value="TWEETY-RELATED"/>
    <property type="match status" value="1"/>
</dbReference>
<sequence>MARGAGEAAAEGELGEDSLSVITCQSDKALKLKKKIFHKPPKSPKSPYSSSTQLYPRKAAAWRSLQGTGSACFENATAENPRQMWLGFLRKGMSHALKSDADTGHVRANVSSSTPEYLKEALGMKKPKHARSSSNGYIPGTPDYKEKEDMYDEIIELKKTIQAQRNEGDRMKTKLRRLEEENNRKDKQIEQLLDPSRGSELARAWSEKKTDNGWVVTGLKQKIVKLEEQCKEKDNTINESQADMKTSSLEEVRLAMETYYEEVHRLQLLLAKSETMRKNAEGRDTQKRLKALNAAVLRLSRNIREMQAENRRLKEDLDHVLTTSPPHSKTKNYSDWSRQRLVRKILDLEKKVCAMESSRVSLGDSEASQVLPESSSHSVDLDQAASQHLGEECCRLQRLVKKLKDDRQALQNLLLSKELDIKQLLQAKAEVELELQKWQSKMEEKSTEEQTLSEEIQNLTQKVGKLELKLAEEKRQIGEDTVEKLNKAPPVCIVTGKESHRKEQAARIIQRYWKMYKTKKEEVALHEAVVLLQAAFRGHLSRQKVLLDARVPDAKSHTESSCLSSVSDSLSFFSDCKERDEIVTFIQSIFRAHLARTESLQERSSVLSTPSEKADPASPISEKRPGSAALQGSSLPTSPLPGRSCSAPCVAPDEAHSDDSDDIVVPPLLQALLLLGGIALSCLALDLLFLLFYSFWLCCRHRKSEEHLNADCCCTAWCVIIATLVCSAGIAVGFYGNGETSDGIHRVTYSLRHANRTVAGVQDRVLDTAVALNQTVEPNLLVLEEMFKKQTDYLQIVQKLQSLLDNLVRQTTEIPFWKNDELSLEELAIQIDLYDWYRWLGYLGLLLFNVLICLLVLFGLIRNSRAILMGVCLLGVFALIVSWGSLGLELAVAVGSSDFCINPDAYVSKVVEENAVLSAETLRYYMTCSAGYPNPFQQKLSGSHKALVEMQDDVSELMKSASKEHPTSKEYLTRIQEVLNSTEINLQQLTALVDCRSLHLDYIQALTGFCYDGVEGLIYLVLFSFVTALMFSSIVCSVPHTWQQKRGSDDDGEEESAAQGSRQTHDNLYRVHMPSLYSCGSSYGSETSIPAAAHTVSNAPVTEYMSQNANFQNPRCENTPLIGRESPPPSLYLAAMDSSSHMSWQLKPSDSARTYW</sequence>
<keyword evidence="11 13" id="KW-0868">Chloride</keyword>
<feature type="transmembrane region" description="Helical" evidence="13">
    <location>
        <begin position="839"/>
        <end position="860"/>
    </location>
</feature>
<evidence type="ECO:0000256" key="3">
    <source>
        <dbReference type="ARBA" id="ARBA00022448"/>
    </source>
</evidence>
<keyword evidence="12 13" id="KW-0407">Ion channel</keyword>
<dbReference type="GeneTree" id="ENSGT00950000183060"/>
<keyword evidence="8 13" id="KW-0472">Membrane</keyword>
<dbReference type="Ensembl" id="ENSSCAT00000013997.1">
    <property type="protein sequence ID" value="ENSSCAP00000012436.1"/>
    <property type="gene ID" value="ENSSCAG00000009285.1"/>
</dbReference>
<dbReference type="CDD" id="cd07912">
    <property type="entry name" value="Tweety_N"/>
    <property type="match status" value="1"/>
</dbReference>
<keyword evidence="9 13" id="KW-0869">Chloride channel</keyword>
<keyword evidence="14" id="KW-0175">Coiled coil</keyword>
<feature type="transmembrane region" description="Helical" evidence="13">
    <location>
        <begin position="671"/>
        <end position="696"/>
    </location>
</feature>
<reference evidence="16" key="2">
    <citation type="submission" date="2025-09" db="UniProtKB">
        <authorList>
            <consortium name="Ensembl"/>
        </authorList>
    </citation>
    <scope>IDENTIFICATION</scope>
</reference>
<evidence type="ECO:0000256" key="2">
    <source>
        <dbReference type="ARBA" id="ARBA00009849"/>
    </source>
</evidence>
<evidence type="ECO:0000256" key="12">
    <source>
        <dbReference type="ARBA" id="ARBA00023303"/>
    </source>
</evidence>
<evidence type="ECO:0000256" key="1">
    <source>
        <dbReference type="ARBA" id="ARBA00004651"/>
    </source>
</evidence>
<feature type="transmembrane region" description="Helical" evidence="13">
    <location>
        <begin position="867"/>
        <end position="886"/>
    </location>
</feature>
<dbReference type="Gene3D" id="1.20.5.190">
    <property type="match status" value="1"/>
</dbReference>
<keyword evidence="7 13" id="KW-0406">Ion transport</keyword>
<protein>
    <recommendedName>
        <fullName evidence="13">Protein tweety homolog</fullName>
    </recommendedName>
</protein>
<evidence type="ECO:0000256" key="4">
    <source>
        <dbReference type="ARBA" id="ARBA00022475"/>
    </source>
</evidence>
<comment type="similarity">
    <text evidence="2 13">Belongs to the tweety family.</text>
</comment>
<comment type="subcellular location">
    <subcellularLocation>
        <location evidence="1 13">Cell membrane</location>
        <topology evidence="1 13">Multi-pass membrane protein</topology>
    </subcellularLocation>
</comment>
<feature type="coiled-coil region" evidence="14">
    <location>
        <begin position="289"/>
        <end position="323"/>
    </location>
</feature>
<evidence type="ECO:0000313" key="17">
    <source>
        <dbReference type="Proteomes" id="UP000694409"/>
    </source>
</evidence>
<keyword evidence="5 13" id="KW-0812">Transmembrane</keyword>
<evidence type="ECO:0000256" key="14">
    <source>
        <dbReference type="SAM" id="Coils"/>
    </source>
</evidence>
<keyword evidence="6 13" id="KW-1133">Transmembrane helix</keyword>
<dbReference type="Pfam" id="PF04906">
    <property type="entry name" value="Tweety"/>
    <property type="match status" value="1"/>
</dbReference>
<comment type="function">
    <text evidence="13">Probable chloride channel.</text>
</comment>
<feature type="transmembrane region" description="Helical" evidence="13">
    <location>
        <begin position="708"/>
        <end position="735"/>
    </location>
</feature>
<evidence type="ECO:0000256" key="6">
    <source>
        <dbReference type="ARBA" id="ARBA00022989"/>
    </source>
</evidence>
<feature type="region of interest" description="Disordered" evidence="15">
    <location>
        <begin position="605"/>
        <end position="659"/>
    </location>
</feature>
<evidence type="ECO:0000256" key="15">
    <source>
        <dbReference type="SAM" id="MobiDB-lite"/>
    </source>
</evidence>
<feature type="coiled-coil region" evidence="14">
    <location>
        <begin position="147"/>
        <end position="243"/>
    </location>
</feature>
<keyword evidence="10" id="KW-0325">Glycoprotein</keyword>
<evidence type="ECO:0000256" key="8">
    <source>
        <dbReference type="ARBA" id="ARBA00023136"/>
    </source>
</evidence>
<keyword evidence="4" id="KW-1003">Cell membrane</keyword>
<feature type="region of interest" description="Disordered" evidence="15">
    <location>
        <begin position="122"/>
        <end position="144"/>
    </location>
</feature>
<evidence type="ECO:0000256" key="13">
    <source>
        <dbReference type="RuleBase" id="RU361114"/>
    </source>
</evidence>
<dbReference type="PROSITE" id="PS50096">
    <property type="entry name" value="IQ"/>
    <property type="match status" value="2"/>
</dbReference>
<dbReference type="GO" id="GO:0005886">
    <property type="term" value="C:plasma membrane"/>
    <property type="evidence" value="ECO:0007669"/>
    <property type="project" value="UniProtKB-SubCell"/>
</dbReference>
<dbReference type="GO" id="GO:0072320">
    <property type="term" value="F:volume-sensitive chloride channel activity"/>
    <property type="evidence" value="ECO:0007669"/>
    <property type="project" value="TreeGrafter"/>
</dbReference>
<reference evidence="16" key="1">
    <citation type="submission" date="2025-08" db="UniProtKB">
        <authorList>
            <consortium name="Ensembl"/>
        </authorList>
    </citation>
    <scope>IDENTIFICATION</scope>
</reference>
<keyword evidence="17" id="KW-1185">Reference proteome</keyword>
<feature type="region of interest" description="Disordered" evidence="15">
    <location>
        <begin position="1043"/>
        <end position="1064"/>
    </location>
</feature>
<accession>A0A8C9UCV2</accession>
<evidence type="ECO:0000256" key="7">
    <source>
        <dbReference type="ARBA" id="ARBA00023065"/>
    </source>
</evidence>
<dbReference type="PANTHER" id="PTHR12424:SF4">
    <property type="entry name" value="PROTEIN TWEETY HOMOLOG 3"/>
    <property type="match status" value="1"/>
</dbReference>
<keyword evidence="3 13" id="KW-0813">Transport</keyword>
<feature type="coiled-coil region" evidence="14">
    <location>
        <begin position="400"/>
        <end position="488"/>
    </location>
</feature>
<organism evidence="16 17">
    <name type="scientific">Serinus canaria</name>
    <name type="common">Island canary</name>
    <name type="synonym">Fringilla canaria</name>
    <dbReference type="NCBI Taxonomy" id="9135"/>
    <lineage>
        <taxon>Eukaryota</taxon>
        <taxon>Metazoa</taxon>
        <taxon>Chordata</taxon>
        <taxon>Craniata</taxon>
        <taxon>Vertebrata</taxon>
        <taxon>Euteleostomi</taxon>
        <taxon>Archelosauria</taxon>
        <taxon>Archosauria</taxon>
        <taxon>Dinosauria</taxon>
        <taxon>Saurischia</taxon>
        <taxon>Theropoda</taxon>
        <taxon>Coelurosauria</taxon>
        <taxon>Aves</taxon>
        <taxon>Neognathae</taxon>
        <taxon>Neoaves</taxon>
        <taxon>Telluraves</taxon>
        <taxon>Australaves</taxon>
        <taxon>Passeriformes</taxon>
        <taxon>Passeroidea</taxon>
        <taxon>Fringillidae</taxon>
        <taxon>Carduelinae</taxon>
        <taxon>Serinus</taxon>
    </lineage>
</organism>
<dbReference type="InterPro" id="IPR006990">
    <property type="entry name" value="Tweety"/>
</dbReference>
<evidence type="ECO:0000256" key="10">
    <source>
        <dbReference type="ARBA" id="ARBA00023180"/>
    </source>
</evidence>
<dbReference type="GO" id="GO:0034707">
    <property type="term" value="C:chloride channel complex"/>
    <property type="evidence" value="ECO:0007669"/>
    <property type="project" value="UniProtKB-UniRule"/>
</dbReference>
<dbReference type="Pfam" id="PF00612">
    <property type="entry name" value="IQ"/>
    <property type="match status" value="3"/>
</dbReference>
<evidence type="ECO:0000256" key="11">
    <source>
        <dbReference type="ARBA" id="ARBA00023214"/>
    </source>
</evidence>
<dbReference type="SMART" id="SM00015">
    <property type="entry name" value="IQ"/>
    <property type="match status" value="3"/>
</dbReference>
<evidence type="ECO:0000313" key="16">
    <source>
        <dbReference type="Ensembl" id="ENSSCAP00000012436.1"/>
    </source>
</evidence>
<evidence type="ECO:0000256" key="9">
    <source>
        <dbReference type="ARBA" id="ARBA00023173"/>
    </source>
</evidence>
<dbReference type="InterPro" id="IPR000048">
    <property type="entry name" value="IQ_motif_EF-hand-BS"/>
</dbReference>
<name>A0A8C9UCV2_SERCA</name>
<proteinExistence type="inferred from homology"/>
<dbReference type="AlphaFoldDB" id="A0A8C9UCV2"/>
<dbReference type="Proteomes" id="UP000694409">
    <property type="component" value="Unassembled WGS sequence"/>
</dbReference>
<feature type="transmembrane region" description="Helical" evidence="13">
    <location>
        <begin position="1017"/>
        <end position="1038"/>
    </location>
</feature>
<dbReference type="GO" id="GO:0005229">
    <property type="term" value="F:intracellularly calcium-gated chloride channel activity"/>
    <property type="evidence" value="ECO:0007669"/>
    <property type="project" value="TreeGrafter"/>
</dbReference>